<sequence>MEGDAICGVLAKFGLIADDFGSHSARKEAATYASSCSTSDLLLQQSVFEQEGH</sequence>
<evidence type="ECO:0000313" key="2">
    <source>
        <dbReference type="Proteomes" id="UP000704712"/>
    </source>
</evidence>
<dbReference type="AlphaFoldDB" id="A0A8S9TKQ4"/>
<evidence type="ECO:0000313" key="1">
    <source>
        <dbReference type="EMBL" id="KAF4127357.1"/>
    </source>
</evidence>
<dbReference type="Proteomes" id="UP000704712">
    <property type="component" value="Unassembled WGS sequence"/>
</dbReference>
<comment type="caution">
    <text evidence="1">The sequence shown here is derived from an EMBL/GenBank/DDBJ whole genome shotgun (WGS) entry which is preliminary data.</text>
</comment>
<dbReference type="EMBL" id="JAACNO010003273">
    <property type="protein sequence ID" value="KAF4127357.1"/>
    <property type="molecule type" value="Genomic_DNA"/>
</dbReference>
<protein>
    <submittedName>
        <fullName evidence="1">Uncharacterized protein</fullName>
    </submittedName>
</protein>
<accession>A0A8S9TKQ4</accession>
<name>A0A8S9TKQ4_PHYIN</name>
<gene>
    <name evidence="1" type="ORF">GN958_ATG23458</name>
</gene>
<reference evidence="1" key="1">
    <citation type="submission" date="2020-03" db="EMBL/GenBank/DDBJ databases">
        <title>Hybrid Assembly of Korean Phytophthora infestans isolates.</title>
        <authorList>
            <person name="Prokchorchik M."/>
            <person name="Lee Y."/>
            <person name="Seo J."/>
            <person name="Cho J.-H."/>
            <person name="Park Y.-E."/>
            <person name="Jang D.-C."/>
            <person name="Im J.-S."/>
            <person name="Choi J.-G."/>
            <person name="Park H.-J."/>
            <person name="Lee G.-B."/>
            <person name="Lee Y.-G."/>
            <person name="Hong S.-Y."/>
            <person name="Cho K."/>
            <person name="Sohn K.H."/>
        </authorList>
    </citation>
    <scope>NUCLEOTIDE SEQUENCE</scope>
    <source>
        <strain evidence="1">KR_2_A2</strain>
    </source>
</reference>
<proteinExistence type="predicted"/>
<organism evidence="1 2">
    <name type="scientific">Phytophthora infestans</name>
    <name type="common">Potato late blight agent</name>
    <name type="synonym">Botrytis infestans</name>
    <dbReference type="NCBI Taxonomy" id="4787"/>
    <lineage>
        <taxon>Eukaryota</taxon>
        <taxon>Sar</taxon>
        <taxon>Stramenopiles</taxon>
        <taxon>Oomycota</taxon>
        <taxon>Peronosporomycetes</taxon>
        <taxon>Peronosporales</taxon>
        <taxon>Peronosporaceae</taxon>
        <taxon>Phytophthora</taxon>
    </lineage>
</organism>